<dbReference type="EMBL" id="CP119964">
    <property type="protein sequence ID" value="WFD40570.1"/>
    <property type="molecule type" value="Genomic_DNA"/>
</dbReference>
<dbReference type="GeneID" id="85227207"/>
<dbReference type="InterPro" id="IPR010625">
    <property type="entry name" value="CHCH"/>
</dbReference>
<comment type="function">
    <text evidence="4">Required for the assembly of mitochondrial cytochrome c oxidase.</text>
</comment>
<feature type="domain" description="CHCH" evidence="7">
    <location>
        <begin position="30"/>
        <end position="63"/>
    </location>
</feature>
<evidence type="ECO:0000256" key="6">
    <source>
        <dbReference type="SAM" id="MobiDB-lite"/>
    </source>
</evidence>
<evidence type="ECO:0000256" key="3">
    <source>
        <dbReference type="ARBA" id="ARBA00023157"/>
    </source>
</evidence>
<dbReference type="RefSeq" id="XP_060123467.1">
    <property type="nucleotide sequence ID" value="XM_060267484.1"/>
</dbReference>
<accession>A0AAF0F0M0</accession>
<comment type="similarity">
    <text evidence="5">Belongs to the COX19 family.</text>
</comment>
<dbReference type="Proteomes" id="UP001217754">
    <property type="component" value="Chromosome 7"/>
</dbReference>
<dbReference type="Pfam" id="PF06747">
    <property type="entry name" value="CHCH"/>
    <property type="match status" value="1"/>
</dbReference>
<name>A0AAF0F0M0_9BASI</name>
<dbReference type="Gene3D" id="1.10.287.2900">
    <property type="match status" value="1"/>
</dbReference>
<dbReference type="GO" id="GO:0005758">
    <property type="term" value="C:mitochondrial intermembrane space"/>
    <property type="evidence" value="ECO:0007669"/>
    <property type="project" value="TreeGrafter"/>
</dbReference>
<protein>
    <submittedName>
        <fullName evidence="8">Cytochrome c oxidase assembly protein cox19</fullName>
    </submittedName>
</protein>
<organism evidence="8 9">
    <name type="scientific">Malassezia japonica</name>
    <dbReference type="NCBI Taxonomy" id="223818"/>
    <lineage>
        <taxon>Eukaryota</taxon>
        <taxon>Fungi</taxon>
        <taxon>Dikarya</taxon>
        <taxon>Basidiomycota</taxon>
        <taxon>Ustilaginomycotina</taxon>
        <taxon>Malasseziomycetes</taxon>
        <taxon>Malasseziales</taxon>
        <taxon>Malasseziaceae</taxon>
        <taxon>Malassezia</taxon>
    </lineage>
</organism>
<dbReference type="PANTHER" id="PTHR21107">
    <property type="entry name" value="CYTOCHROME C OXIDASE ASSEMBLY PROTEIN COX19"/>
    <property type="match status" value="1"/>
</dbReference>
<evidence type="ECO:0000313" key="9">
    <source>
        <dbReference type="Proteomes" id="UP001217754"/>
    </source>
</evidence>
<keyword evidence="3" id="KW-1015">Disulfide bond</keyword>
<proteinExistence type="inferred from homology"/>
<keyword evidence="9" id="KW-1185">Reference proteome</keyword>
<evidence type="ECO:0000259" key="7">
    <source>
        <dbReference type="Pfam" id="PF06747"/>
    </source>
</evidence>
<dbReference type="GO" id="GO:0033617">
    <property type="term" value="P:mitochondrial respiratory chain complex IV assembly"/>
    <property type="evidence" value="ECO:0007669"/>
    <property type="project" value="TreeGrafter"/>
</dbReference>
<evidence type="ECO:0000256" key="2">
    <source>
        <dbReference type="ARBA" id="ARBA00022490"/>
    </source>
</evidence>
<dbReference type="PANTHER" id="PTHR21107:SF2">
    <property type="entry name" value="CYTOCHROME C OXIDASE ASSEMBLY PROTEIN COX19"/>
    <property type="match status" value="1"/>
</dbReference>
<keyword evidence="2" id="KW-0963">Cytoplasm</keyword>
<dbReference type="AlphaFoldDB" id="A0AAF0F0M0"/>
<gene>
    <name evidence="8" type="primary">COX19</name>
    <name evidence="8" type="ORF">MJAP1_003556</name>
</gene>
<feature type="region of interest" description="Disordered" evidence="6">
    <location>
        <begin position="78"/>
        <end position="104"/>
    </location>
</feature>
<dbReference type="PROSITE" id="PS51808">
    <property type="entry name" value="CHCH"/>
    <property type="match status" value="1"/>
</dbReference>
<sequence length="104" mass="11499">MSFGRPPTFSSFQVLPPERGSFPLDHYGDCTAPMREYMQCLKANKNNNGACRHLSKAYLQCRMDNELMDRDDMENLGFADVRDGAASGTAPAQGAPPEPKGRML</sequence>
<evidence type="ECO:0000313" key="8">
    <source>
        <dbReference type="EMBL" id="WFD40570.1"/>
    </source>
</evidence>
<dbReference type="InterPro" id="IPR051383">
    <property type="entry name" value="COX19"/>
</dbReference>
<evidence type="ECO:0000256" key="5">
    <source>
        <dbReference type="ARBA" id="ARBA00038223"/>
    </source>
</evidence>
<comment type="subcellular location">
    <subcellularLocation>
        <location evidence="1">Cytoplasm</location>
    </subcellularLocation>
</comment>
<evidence type="ECO:0000256" key="1">
    <source>
        <dbReference type="ARBA" id="ARBA00004496"/>
    </source>
</evidence>
<reference evidence="8" key="1">
    <citation type="submission" date="2023-03" db="EMBL/GenBank/DDBJ databases">
        <title>Mating type loci evolution in Malassezia.</title>
        <authorList>
            <person name="Coelho M.A."/>
        </authorList>
    </citation>
    <scope>NUCLEOTIDE SEQUENCE</scope>
    <source>
        <strain evidence="8">CBS 9431</strain>
    </source>
</reference>
<evidence type="ECO:0000256" key="4">
    <source>
        <dbReference type="ARBA" id="ARBA00037279"/>
    </source>
</evidence>